<feature type="domain" description="Prephenate dehydratase" evidence="6">
    <location>
        <begin position="12"/>
        <end position="203"/>
    </location>
</feature>
<name>A0A3G2S8Y7_MALR7</name>
<dbReference type="STRING" id="425264.A0A3G2S8Y7"/>
<dbReference type="GO" id="GO:0009094">
    <property type="term" value="P:L-phenylalanine biosynthetic process"/>
    <property type="evidence" value="ECO:0007669"/>
    <property type="project" value="UniProtKB-KW"/>
</dbReference>
<keyword evidence="1" id="KW-0028">Amino-acid biosynthesis</keyword>
<keyword evidence="4 7" id="KW-0456">Lyase</keyword>
<comment type="pathway">
    <text evidence="5">Amino-acid biosynthesis.</text>
</comment>
<dbReference type="Gene3D" id="3.40.190.10">
    <property type="entry name" value="Periplasmic binding protein-like II"/>
    <property type="match status" value="2"/>
</dbReference>
<dbReference type="PANTHER" id="PTHR21022:SF19">
    <property type="entry name" value="PREPHENATE DEHYDRATASE-RELATED"/>
    <property type="match status" value="1"/>
</dbReference>
<evidence type="ECO:0000313" key="7">
    <source>
        <dbReference type="EMBL" id="AYO43792.1"/>
    </source>
</evidence>
<dbReference type="GO" id="GO:0005737">
    <property type="term" value="C:cytoplasm"/>
    <property type="evidence" value="ECO:0007669"/>
    <property type="project" value="TreeGrafter"/>
</dbReference>
<dbReference type="SUPFAM" id="SSF53850">
    <property type="entry name" value="Periplasmic binding protein-like II"/>
    <property type="match status" value="1"/>
</dbReference>
<keyword evidence="3" id="KW-0584">Phenylalanine biosynthesis</keyword>
<dbReference type="AlphaFoldDB" id="A0A3G2S8Y7"/>
<evidence type="ECO:0000256" key="3">
    <source>
        <dbReference type="ARBA" id="ARBA00023222"/>
    </source>
</evidence>
<dbReference type="EC" id="4.2.1.51" evidence="7"/>
<evidence type="ECO:0000259" key="6">
    <source>
        <dbReference type="PROSITE" id="PS51171"/>
    </source>
</evidence>
<accession>A0A3G2S8Y7</accession>
<evidence type="ECO:0000256" key="5">
    <source>
        <dbReference type="ARBA" id="ARBA00029440"/>
    </source>
</evidence>
<evidence type="ECO:0000256" key="1">
    <source>
        <dbReference type="ARBA" id="ARBA00022605"/>
    </source>
</evidence>
<dbReference type="InterPro" id="IPR001086">
    <property type="entry name" value="Preph_deHydtase"/>
</dbReference>
<sequence>MDPTAKTPESIKVVFLGPLGTYSHQAVLKLSGKGTLQLAPQTSIREVVLHGAQDARLGHTVVVILPIENSTQGIVHEALESLTNSHLFSQHGLRIVDEIDLTVAHALIVKSIIPNSFESIKEVHSHEQALGQCEKFLNKYLPHALRIPSHSTAEAVAKLNQSPPGRVAAIASELCAVMFGMPVLAKSIQMTQSNFTRFLVCTNNLEDERVARILELNRAALSFPKNPIHAAYRLKTFTLDVGAQIASFTDSLRRDVPAPWSLYGEVYVCEPEGHETSDRWFLFEMHATPHEAKTYPAESDVPTQAIHSALGLSEDATLECLGVWQIPSVAP</sequence>
<dbReference type="Pfam" id="PF00800">
    <property type="entry name" value="PDT"/>
    <property type="match status" value="1"/>
</dbReference>
<evidence type="ECO:0000313" key="8">
    <source>
        <dbReference type="Proteomes" id="UP000269793"/>
    </source>
</evidence>
<evidence type="ECO:0000256" key="2">
    <source>
        <dbReference type="ARBA" id="ARBA00023141"/>
    </source>
</evidence>
<dbReference type="EMBL" id="CP033152">
    <property type="protein sequence ID" value="AYO43792.1"/>
    <property type="molecule type" value="Genomic_DNA"/>
</dbReference>
<dbReference type="OrthoDB" id="983542at2759"/>
<dbReference type="PROSITE" id="PS51171">
    <property type="entry name" value="PREPHENATE_DEHYDR_3"/>
    <property type="match status" value="1"/>
</dbReference>
<dbReference type="PANTHER" id="PTHR21022">
    <property type="entry name" value="PREPHENATE DEHYDRATASE P PROTEIN"/>
    <property type="match status" value="1"/>
</dbReference>
<keyword evidence="2" id="KW-0057">Aromatic amino acid biosynthesis</keyword>
<dbReference type="VEuPathDB" id="FungiDB:DNF11_2842"/>
<reference evidence="7 8" key="1">
    <citation type="submission" date="2018-10" db="EMBL/GenBank/DDBJ databases">
        <title>Complete genome sequence of Malassezia restricta CBS 7877.</title>
        <authorList>
            <person name="Morand S.C."/>
            <person name="Bertignac M."/>
            <person name="Iltis A."/>
            <person name="Kolder I."/>
            <person name="Pirovano W."/>
            <person name="Jourdain R."/>
            <person name="Clavaud C."/>
        </authorList>
    </citation>
    <scope>NUCLEOTIDE SEQUENCE [LARGE SCALE GENOMIC DNA]</scope>
    <source>
        <strain evidence="7 8">CBS 7877</strain>
    </source>
</reference>
<protein>
    <submittedName>
        <fullName evidence="7">Prephenate dehydratase</fullName>
        <ecNumber evidence="7">4.2.1.51</ecNumber>
    </submittedName>
</protein>
<proteinExistence type="predicted"/>
<dbReference type="Proteomes" id="UP000269793">
    <property type="component" value="Chromosome V"/>
</dbReference>
<dbReference type="CDD" id="cd13532">
    <property type="entry name" value="PBP2_PDT_like"/>
    <property type="match status" value="1"/>
</dbReference>
<evidence type="ECO:0000256" key="4">
    <source>
        <dbReference type="ARBA" id="ARBA00023239"/>
    </source>
</evidence>
<dbReference type="GO" id="GO:0004664">
    <property type="term" value="F:prephenate dehydratase activity"/>
    <property type="evidence" value="ECO:0007669"/>
    <property type="project" value="UniProtKB-EC"/>
</dbReference>
<gene>
    <name evidence="7" type="primary">pheA</name>
    <name evidence="7" type="ORF">DNF11_2842</name>
</gene>
<organism evidence="7 8">
    <name type="scientific">Malassezia restricta (strain ATCC 96810 / NBRC 103918 / CBS 7877)</name>
    <name type="common">Seborrheic dermatitis infection agent</name>
    <dbReference type="NCBI Taxonomy" id="425264"/>
    <lineage>
        <taxon>Eukaryota</taxon>
        <taxon>Fungi</taxon>
        <taxon>Dikarya</taxon>
        <taxon>Basidiomycota</taxon>
        <taxon>Ustilaginomycotina</taxon>
        <taxon>Malasseziomycetes</taxon>
        <taxon>Malasseziales</taxon>
        <taxon>Malasseziaceae</taxon>
        <taxon>Malassezia</taxon>
    </lineage>
</organism>
<keyword evidence="8" id="KW-1185">Reference proteome</keyword>